<dbReference type="VEuPathDB" id="FungiDB:CPSG_00847"/>
<dbReference type="HOGENOM" id="CLU_2704630_0_0_1"/>
<dbReference type="EMBL" id="GL636486">
    <property type="protein sequence ID" value="EFW22948.1"/>
    <property type="molecule type" value="Genomic_DNA"/>
</dbReference>
<proteinExistence type="predicted"/>
<reference evidence="2" key="2">
    <citation type="submission" date="2010-03" db="EMBL/GenBank/DDBJ databases">
        <title>The genome sequence of Coccidioides posadasii strain Silveira.</title>
        <authorList>
            <consortium name="The Broad Institute Genome Sequencing Center for Infectious Disease"/>
            <person name="Neafsey D."/>
            <person name="Orbach M."/>
            <person name="Henn M.R."/>
            <person name="Cole G.T."/>
            <person name="Galgiani J."/>
            <person name="Gardner M.J."/>
            <person name="Kirkland T.N."/>
            <person name="Taylor J.W."/>
            <person name="Young S.K."/>
            <person name="Zeng Q."/>
            <person name="Koehrsen M."/>
            <person name="Alvarado L."/>
            <person name="Berlin A."/>
            <person name="Borenstein D."/>
            <person name="Chapman S.B."/>
            <person name="Chen Z."/>
            <person name="Engels R."/>
            <person name="Freedman E."/>
            <person name="Gellesch M."/>
            <person name="Goldberg J."/>
            <person name="Griggs A."/>
            <person name="Gujja S."/>
            <person name="Heilman E."/>
            <person name="Heiman D."/>
            <person name="Howarth C."/>
            <person name="Jen D."/>
            <person name="Larson L."/>
            <person name="Mehta T."/>
            <person name="Neiman D."/>
            <person name="Park D."/>
            <person name="Pearson M."/>
            <person name="Richards J."/>
            <person name="Roberts A."/>
            <person name="Saif S."/>
            <person name="Shea T."/>
            <person name="Shenoy N."/>
            <person name="Sisk P."/>
            <person name="Stolte C."/>
            <person name="Sykes S."/>
            <person name="Walk T."/>
            <person name="White J."/>
            <person name="Yandava C."/>
            <person name="Haas B."/>
            <person name="Nusbaum C."/>
            <person name="Birren B."/>
        </authorList>
    </citation>
    <scope>NUCLEOTIDE SEQUENCE [LARGE SCALE GENOMIC DNA]</scope>
    <source>
        <strain evidence="2">RMSCC 757 / Silveira</strain>
    </source>
</reference>
<dbReference type="AlphaFoldDB" id="E9CTF6"/>
<protein>
    <submittedName>
        <fullName evidence="1">Predicted protein</fullName>
    </submittedName>
</protein>
<gene>
    <name evidence="1" type="ORF">CPSG_00847</name>
</gene>
<reference evidence="2" key="1">
    <citation type="journal article" date="2010" name="Genome Res.">
        <title>Population genomic sequencing of Coccidioides fungi reveals recent hybridization and transposon control.</title>
        <authorList>
            <person name="Neafsey D.E."/>
            <person name="Barker B.M."/>
            <person name="Sharpton T.J."/>
            <person name="Stajich J.E."/>
            <person name="Park D.J."/>
            <person name="Whiston E."/>
            <person name="Hung C.-Y."/>
            <person name="McMahan C."/>
            <person name="White J."/>
            <person name="Sykes S."/>
            <person name="Heiman D."/>
            <person name="Young S."/>
            <person name="Zeng Q."/>
            <person name="Abouelleil A."/>
            <person name="Aftuck L."/>
            <person name="Bessette D."/>
            <person name="Brown A."/>
            <person name="FitzGerald M."/>
            <person name="Lui A."/>
            <person name="Macdonald J.P."/>
            <person name="Priest M."/>
            <person name="Orbach M.J."/>
            <person name="Galgiani J.N."/>
            <person name="Kirkland T.N."/>
            <person name="Cole G.T."/>
            <person name="Birren B.W."/>
            <person name="Henn M.R."/>
            <person name="Taylor J.W."/>
            <person name="Rounsley S.D."/>
        </authorList>
    </citation>
    <scope>NUCLEOTIDE SEQUENCE [LARGE SCALE GENOMIC DNA]</scope>
    <source>
        <strain evidence="2">RMSCC 757 / Silveira</strain>
    </source>
</reference>
<sequence>MYGWAGIEAREFSHRGQSAVSLRASASTGLRAEEQLRAKAEEVNALSRGALYYSPKYLVCSLRRFPQLWLVKP</sequence>
<dbReference type="Proteomes" id="UP000002497">
    <property type="component" value="Unassembled WGS sequence"/>
</dbReference>
<name>E9CTF6_COCPS</name>
<keyword evidence="2" id="KW-1185">Reference proteome</keyword>
<evidence type="ECO:0000313" key="1">
    <source>
        <dbReference type="EMBL" id="EFW22948.1"/>
    </source>
</evidence>
<evidence type="ECO:0000313" key="2">
    <source>
        <dbReference type="Proteomes" id="UP000002497"/>
    </source>
</evidence>
<organism evidence="2">
    <name type="scientific">Coccidioides posadasii (strain RMSCC 757 / Silveira)</name>
    <name type="common">Valley fever fungus</name>
    <dbReference type="NCBI Taxonomy" id="443226"/>
    <lineage>
        <taxon>Eukaryota</taxon>
        <taxon>Fungi</taxon>
        <taxon>Dikarya</taxon>
        <taxon>Ascomycota</taxon>
        <taxon>Pezizomycotina</taxon>
        <taxon>Eurotiomycetes</taxon>
        <taxon>Eurotiomycetidae</taxon>
        <taxon>Onygenales</taxon>
        <taxon>Onygenaceae</taxon>
        <taxon>Coccidioides</taxon>
    </lineage>
</organism>
<accession>E9CTF6</accession>